<protein>
    <recommendedName>
        <fullName evidence="4">DUF3558 domain-containing protein</fullName>
    </recommendedName>
</protein>
<dbReference type="Pfam" id="PF12079">
    <property type="entry name" value="DUF3558"/>
    <property type="match status" value="1"/>
</dbReference>
<comment type="caution">
    <text evidence="2">The sequence shown here is derived from an EMBL/GenBank/DDBJ whole genome shotgun (WGS) entry which is preliminary data.</text>
</comment>
<dbReference type="PROSITE" id="PS51257">
    <property type="entry name" value="PROKAR_LIPOPROTEIN"/>
    <property type="match status" value="1"/>
</dbReference>
<dbReference type="EMBL" id="JACJID010000001">
    <property type="protein sequence ID" value="MBA8924500.1"/>
    <property type="molecule type" value="Genomic_DNA"/>
</dbReference>
<feature type="chain" id="PRO_5045596148" description="DUF3558 domain-containing protein" evidence="1">
    <location>
        <begin position="25"/>
        <end position="181"/>
    </location>
</feature>
<evidence type="ECO:0000313" key="2">
    <source>
        <dbReference type="EMBL" id="MBA8924500.1"/>
    </source>
</evidence>
<evidence type="ECO:0000313" key="3">
    <source>
        <dbReference type="Proteomes" id="UP000517916"/>
    </source>
</evidence>
<name>A0ABR6BCA1_9PSEU</name>
<organism evidence="2 3">
    <name type="scientific">Kutzneria viridogrisea</name>
    <dbReference type="NCBI Taxonomy" id="47990"/>
    <lineage>
        <taxon>Bacteria</taxon>
        <taxon>Bacillati</taxon>
        <taxon>Actinomycetota</taxon>
        <taxon>Actinomycetes</taxon>
        <taxon>Pseudonocardiales</taxon>
        <taxon>Pseudonocardiaceae</taxon>
        <taxon>Kutzneria</taxon>
    </lineage>
</organism>
<evidence type="ECO:0000256" key="1">
    <source>
        <dbReference type="SAM" id="SignalP"/>
    </source>
</evidence>
<accession>A0ABR6BCA1</accession>
<feature type="signal peptide" evidence="1">
    <location>
        <begin position="1"/>
        <end position="24"/>
    </location>
</feature>
<dbReference type="InterPro" id="IPR024520">
    <property type="entry name" value="DUF3558"/>
</dbReference>
<evidence type="ECO:0008006" key="4">
    <source>
        <dbReference type="Google" id="ProtNLM"/>
    </source>
</evidence>
<dbReference type="RefSeq" id="WP_182836791.1">
    <property type="nucleotide sequence ID" value="NZ_BAAABQ010000078.1"/>
</dbReference>
<reference evidence="2 3" key="1">
    <citation type="submission" date="2020-08" db="EMBL/GenBank/DDBJ databases">
        <title>Genomic Encyclopedia of Archaeal and Bacterial Type Strains, Phase II (KMG-II): from individual species to whole genera.</title>
        <authorList>
            <person name="Goeker M."/>
        </authorList>
    </citation>
    <scope>NUCLEOTIDE SEQUENCE [LARGE SCALE GENOMIC DNA]</scope>
    <source>
        <strain evidence="2 3">DSM 43850</strain>
    </source>
</reference>
<dbReference type="Proteomes" id="UP000517916">
    <property type="component" value="Unassembled WGS sequence"/>
</dbReference>
<proteinExistence type="predicted"/>
<sequence length="181" mass="18910">MTKWTMSRKLVALCAGITVTAASASGCSQVAPGAAEAATPGRTAPPAGQDKARELTSIDPCGLLTAQESAQFGSSTHERQDYGGAHICQWSFPSSHALDLGLDDQRGVKQLLVGKGRPSMITVGRHQAKRIEANLGERNCVVSLVITDSSRVDVVVSGDADTATICDLALRTAKIVEPKVP</sequence>
<keyword evidence="3" id="KW-1185">Reference proteome</keyword>
<keyword evidence="1" id="KW-0732">Signal</keyword>
<gene>
    <name evidence="2" type="ORF">BC739_001697</name>
</gene>